<comment type="caution">
    <text evidence="2">The sequence shown here is derived from an EMBL/GenBank/DDBJ whole genome shotgun (WGS) entry which is preliminary data.</text>
</comment>
<evidence type="ECO:0000256" key="1">
    <source>
        <dbReference type="SAM" id="MobiDB-lite"/>
    </source>
</evidence>
<feature type="region of interest" description="Disordered" evidence="1">
    <location>
        <begin position="1"/>
        <end position="38"/>
    </location>
</feature>
<proteinExistence type="predicted"/>
<dbReference type="EMBL" id="BKCJ011827968">
    <property type="protein sequence ID" value="GFD56303.1"/>
    <property type="molecule type" value="Genomic_DNA"/>
</dbReference>
<evidence type="ECO:0000313" key="2">
    <source>
        <dbReference type="EMBL" id="GFD56303.1"/>
    </source>
</evidence>
<accession>A0A699XAW6</accession>
<name>A0A699XAW6_TANCI</name>
<dbReference type="AlphaFoldDB" id="A0A699XAW6"/>
<gene>
    <name evidence="2" type="ORF">Tci_928272</name>
</gene>
<organism evidence="2">
    <name type="scientific">Tanacetum cinerariifolium</name>
    <name type="common">Dalmatian daisy</name>
    <name type="synonym">Chrysanthemum cinerariifolium</name>
    <dbReference type="NCBI Taxonomy" id="118510"/>
    <lineage>
        <taxon>Eukaryota</taxon>
        <taxon>Viridiplantae</taxon>
        <taxon>Streptophyta</taxon>
        <taxon>Embryophyta</taxon>
        <taxon>Tracheophyta</taxon>
        <taxon>Spermatophyta</taxon>
        <taxon>Magnoliopsida</taxon>
        <taxon>eudicotyledons</taxon>
        <taxon>Gunneridae</taxon>
        <taxon>Pentapetalae</taxon>
        <taxon>asterids</taxon>
        <taxon>campanulids</taxon>
        <taxon>Asterales</taxon>
        <taxon>Asteraceae</taxon>
        <taxon>Asteroideae</taxon>
        <taxon>Anthemideae</taxon>
        <taxon>Anthemidinae</taxon>
        <taxon>Tanacetum</taxon>
    </lineage>
</organism>
<sequence>MAKRKRNNAAGNAVKKQATASLPSPPHEKETALGAPSIHAVISPEEMEIAVETLQSLTEHPALIKSKACKELRAAVYNFR</sequence>
<feature type="non-terminal residue" evidence="2">
    <location>
        <position position="80"/>
    </location>
</feature>
<reference evidence="2" key="1">
    <citation type="journal article" date="2019" name="Sci. Rep.">
        <title>Draft genome of Tanacetum cinerariifolium, the natural source of mosquito coil.</title>
        <authorList>
            <person name="Yamashiro T."/>
            <person name="Shiraishi A."/>
            <person name="Satake H."/>
            <person name="Nakayama K."/>
        </authorList>
    </citation>
    <scope>NUCLEOTIDE SEQUENCE</scope>
</reference>
<protein>
    <submittedName>
        <fullName evidence="2">Uncharacterized protein</fullName>
    </submittedName>
</protein>